<reference evidence="2 3" key="1">
    <citation type="submission" date="2015-01" db="EMBL/GenBank/DDBJ databases">
        <title>Evolution of Trichinella species and genotypes.</title>
        <authorList>
            <person name="Korhonen P.K."/>
            <person name="Edoardo P."/>
            <person name="Giuseppe L.R."/>
            <person name="Gasser R.B."/>
        </authorList>
    </citation>
    <scope>NUCLEOTIDE SEQUENCE [LARGE SCALE GENOMIC DNA]</scope>
    <source>
        <strain evidence="2">ISS120</strain>
    </source>
</reference>
<gene>
    <name evidence="1" type="ORF">T03_2549</name>
    <name evidence="2" type="ORF">T03_6378</name>
</gene>
<comment type="caution">
    <text evidence="2">The sequence shown here is derived from an EMBL/GenBank/DDBJ whole genome shotgun (WGS) entry which is preliminary data.</text>
</comment>
<sequence length="35" mass="3944">MQVFLQYLGKYAFMKRATRFGSSTSGTPLKRIDSG</sequence>
<accession>A0A0V1C5I4</accession>
<dbReference type="AlphaFoldDB" id="A0A0V1C5I4"/>
<dbReference type="Proteomes" id="UP000054653">
    <property type="component" value="Unassembled WGS sequence"/>
</dbReference>
<evidence type="ECO:0000313" key="3">
    <source>
        <dbReference type="Proteomes" id="UP000054653"/>
    </source>
</evidence>
<organism evidence="2 3">
    <name type="scientific">Trichinella britovi</name>
    <name type="common">Parasitic roundworm</name>
    <dbReference type="NCBI Taxonomy" id="45882"/>
    <lineage>
        <taxon>Eukaryota</taxon>
        <taxon>Metazoa</taxon>
        <taxon>Ecdysozoa</taxon>
        <taxon>Nematoda</taxon>
        <taxon>Enoplea</taxon>
        <taxon>Dorylaimia</taxon>
        <taxon>Trichinellida</taxon>
        <taxon>Trichinellidae</taxon>
        <taxon>Trichinella</taxon>
    </lineage>
</organism>
<proteinExistence type="predicted"/>
<keyword evidence="3" id="KW-1185">Reference proteome</keyword>
<dbReference type="EMBL" id="JYDI01000617">
    <property type="protein sequence ID" value="KRY44359.1"/>
    <property type="molecule type" value="Genomic_DNA"/>
</dbReference>
<protein>
    <submittedName>
        <fullName evidence="2">Uncharacterized protein</fullName>
    </submittedName>
</protein>
<name>A0A0V1C5I4_TRIBR</name>
<dbReference type="EMBL" id="JYDI01000616">
    <property type="protein sequence ID" value="KRY44360.1"/>
    <property type="molecule type" value="Genomic_DNA"/>
</dbReference>
<evidence type="ECO:0000313" key="1">
    <source>
        <dbReference type="EMBL" id="KRY44359.1"/>
    </source>
</evidence>
<evidence type="ECO:0000313" key="2">
    <source>
        <dbReference type="EMBL" id="KRY44360.1"/>
    </source>
</evidence>